<reference evidence="8 11" key="2">
    <citation type="submission" date="2023-11" db="EMBL/GenBank/DDBJ databases">
        <title>MicrobeMod: A computational toolkit for identifying prokaryotic methylation and restriction-modification with nanopore sequencing.</title>
        <authorList>
            <person name="Crits-Christoph A."/>
            <person name="Kang S.C."/>
            <person name="Lee H."/>
            <person name="Ostrov N."/>
        </authorList>
    </citation>
    <scope>NUCLEOTIDE SEQUENCE [LARGE SCALE GENOMIC DNA]</scope>
    <source>
        <strain evidence="8 11">ATCC 29145</strain>
    </source>
</reference>
<evidence type="ECO:0000313" key="8">
    <source>
        <dbReference type="EMBL" id="MDX5954839.1"/>
    </source>
</evidence>
<proteinExistence type="inferred from homology"/>
<keyword evidence="2" id="KW-1003">Cell membrane</keyword>
<protein>
    <submittedName>
        <fullName evidence="8">Entericidin A/B family lipoprotein</fullName>
    </submittedName>
    <submittedName>
        <fullName evidence="9">Entericidin, EcnA/B family</fullName>
    </submittedName>
</protein>
<evidence type="ECO:0000256" key="3">
    <source>
        <dbReference type="ARBA" id="ARBA00022729"/>
    </source>
</evidence>
<evidence type="ECO:0000256" key="7">
    <source>
        <dbReference type="SAM" id="SignalP"/>
    </source>
</evidence>
<keyword evidence="11" id="KW-1185">Reference proteome</keyword>
<dbReference type="AlphaFoldDB" id="A0A0P0F5I3"/>
<feature type="signal peptide" evidence="7">
    <location>
        <begin position="1"/>
        <end position="22"/>
    </location>
</feature>
<evidence type="ECO:0000256" key="2">
    <source>
        <dbReference type="ARBA" id="ARBA00022475"/>
    </source>
</evidence>
<evidence type="ECO:0000256" key="5">
    <source>
        <dbReference type="ARBA" id="ARBA00023139"/>
    </source>
</evidence>
<dbReference type="Pfam" id="PF08085">
    <property type="entry name" value="Entericidin"/>
    <property type="match status" value="1"/>
</dbReference>
<sequence>MRSLKKLVLFAALGAALTTSLAACNTVGGMGEDVQAGGRAMERSSDSVQKKM</sequence>
<keyword evidence="6 8" id="KW-0449">Lipoprotein</keyword>
<dbReference type="GO" id="GO:0016020">
    <property type="term" value="C:membrane"/>
    <property type="evidence" value="ECO:0007669"/>
    <property type="project" value="InterPro"/>
</dbReference>
<dbReference type="EMBL" id="CP032339">
    <property type="protein sequence ID" value="QCO08638.1"/>
    <property type="molecule type" value="Genomic_DNA"/>
</dbReference>
<dbReference type="GeneID" id="56452289"/>
<dbReference type="PROSITE" id="PS51257">
    <property type="entry name" value="PROKAR_LIPOPROTEIN"/>
    <property type="match status" value="1"/>
</dbReference>
<keyword evidence="5" id="KW-0564">Palmitate</keyword>
<keyword evidence="3 7" id="KW-0732">Signal</keyword>
<dbReference type="InterPro" id="IPR012556">
    <property type="entry name" value="Entericidin"/>
</dbReference>
<dbReference type="EMBL" id="JAWXYC010000004">
    <property type="protein sequence ID" value="MDX5954839.1"/>
    <property type="molecule type" value="Genomic_DNA"/>
</dbReference>
<evidence type="ECO:0000313" key="10">
    <source>
        <dbReference type="Proteomes" id="UP000298774"/>
    </source>
</evidence>
<accession>A0A0P0F5I3</accession>
<dbReference type="Proteomes" id="UP000298774">
    <property type="component" value="Chromosome"/>
</dbReference>
<organism evidence="9 10">
    <name type="scientific">Azospirillum brasilense</name>
    <dbReference type="NCBI Taxonomy" id="192"/>
    <lineage>
        <taxon>Bacteria</taxon>
        <taxon>Pseudomonadati</taxon>
        <taxon>Pseudomonadota</taxon>
        <taxon>Alphaproteobacteria</taxon>
        <taxon>Rhodospirillales</taxon>
        <taxon>Azospirillaceae</taxon>
        <taxon>Azospirillum</taxon>
    </lineage>
</organism>
<evidence type="ECO:0000256" key="4">
    <source>
        <dbReference type="ARBA" id="ARBA00023136"/>
    </source>
</evidence>
<evidence type="ECO:0000256" key="6">
    <source>
        <dbReference type="ARBA" id="ARBA00023288"/>
    </source>
</evidence>
<evidence type="ECO:0000313" key="11">
    <source>
        <dbReference type="Proteomes" id="UP001277471"/>
    </source>
</evidence>
<feature type="chain" id="PRO_5044545127" evidence="7">
    <location>
        <begin position="23"/>
        <end position="52"/>
    </location>
</feature>
<comment type="similarity">
    <text evidence="1">Belongs to the EcnA/EcnB lipoprotein family.</text>
</comment>
<keyword evidence="4" id="KW-0472">Membrane</keyword>
<dbReference type="Proteomes" id="UP001277471">
    <property type="component" value="Unassembled WGS sequence"/>
</dbReference>
<reference evidence="9 10" key="1">
    <citation type="submission" date="2018-09" db="EMBL/GenBank/DDBJ databases">
        <title>Whole genome based analysis of evolution and adaptive divergence in Indian and Brazilian strains of Azospirillum brasilense.</title>
        <authorList>
            <person name="Singh C."/>
            <person name="Tripathi A.K."/>
        </authorList>
    </citation>
    <scope>NUCLEOTIDE SEQUENCE [LARGE SCALE GENOMIC DNA]</scope>
    <source>
        <strain evidence="9 10">MTCC4038</strain>
    </source>
</reference>
<dbReference type="RefSeq" id="WP_035671417.1">
    <property type="nucleotide sequence ID" value="NZ_CP012914.1"/>
</dbReference>
<evidence type="ECO:0000256" key="1">
    <source>
        <dbReference type="ARBA" id="ARBA00010296"/>
    </source>
</evidence>
<name>A0A0P0F5I3_AZOBR</name>
<evidence type="ECO:0000313" key="9">
    <source>
        <dbReference type="EMBL" id="QCO08638.1"/>
    </source>
</evidence>
<dbReference type="GO" id="GO:0009636">
    <property type="term" value="P:response to toxic substance"/>
    <property type="evidence" value="ECO:0007669"/>
    <property type="project" value="InterPro"/>
</dbReference>
<gene>
    <name evidence="9" type="ORF">D3868_06005</name>
    <name evidence="8" type="ORF">SIM66_27090</name>
</gene>
<dbReference type="KEGG" id="abf:AMK58_11810"/>